<dbReference type="Pfam" id="PF02272">
    <property type="entry name" value="DHHA1"/>
    <property type="match status" value="1"/>
</dbReference>
<organism evidence="3 4">
    <name type="scientific">Candidatus Portnoybacteria bacterium RBG_13_41_18</name>
    <dbReference type="NCBI Taxonomy" id="1801991"/>
    <lineage>
        <taxon>Bacteria</taxon>
        <taxon>Candidatus Portnoyibacteriota</taxon>
    </lineage>
</organism>
<dbReference type="Pfam" id="PF01368">
    <property type="entry name" value="DHH"/>
    <property type="match status" value="1"/>
</dbReference>
<dbReference type="InterPro" id="IPR051319">
    <property type="entry name" value="Oligoribo/pAp-PDE_c-di-AMP_PDE"/>
</dbReference>
<feature type="domain" description="DHHA1" evidence="2">
    <location>
        <begin position="232"/>
        <end position="317"/>
    </location>
</feature>
<evidence type="ECO:0000259" key="2">
    <source>
        <dbReference type="Pfam" id="PF02272"/>
    </source>
</evidence>
<sequence length="324" mass="35710">MKQLFSEAKNLIENSHLILLVSHIEPDGDALGAMLALRNILTNLGKQADVFCHSNYSGGLNFLPGAQFIKKDINTNYDLVIGLDYGDIKRLETVAAGLTAPLPDISFDHHPILNQVGKLKIIDTSFSSVCEIIYYFLKYSDFEINKETAICLLTGIFADTWGFRHPNTTARTLEVVGALLLAGASLPKIAKMVNQEKIDVKSKIWSRALADMRFEKENSFVWCFLSFDMMQEFGATTRDLSGLATLLCTVPLAKFSLVLSEPSPGQLDGSFRALPNADVDVSFFARNFDGGGHKLSAGFKTKGNAEKILKKLKDLISQPQKAKL</sequence>
<dbReference type="PANTHER" id="PTHR47618:SF1">
    <property type="entry name" value="BIFUNCTIONAL OLIGORIBONUCLEASE AND PAP PHOSPHATASE NRNA"/>
    <property type="match status" value="1"/>
</dbReference>
<reference evidence="3 4" key="1">
    <citation type="journal article" date="2016" name="Nat. Commun.">
        <title>Thousands of microbial genomes shed light on interconnected biogeochemical processes in an aquifer system.</title>
        <authorList>
            <person name="Anantharaman K."/>
            <person name="Brown C.T."/>
            <person name="Hug L.A."/>
            <person name="Sharon I."/>
            <person name="Castelle C.J."/>
            <person name="Probst A.J."/>
            <person name="Thomas B.C."/>
            <person name="Singh A."/>
            <person name="Wilkins M.J."/>
            <person name="Karaoz U."/>
            <person name="Brodie E.L."/>
            <person name="Williams K.H."/>
            <person name="Hubbard S.S."/>
            <person name="Banfield J.F."/>
        </authorList>
    </citation>
    <scope>NUCLEOTIDE SEQUENCE [LARGE SCALE GENOMIC DNA]</scope>
</reference>
<gene>
    <name evidence="3" type="ORF">A2174_00660</name>
</gene>
<dbReference type="PANTHER" id="PTHR47618">
    <property type="entry name" value="BIFUNCTIONAL OLIGORIBONUCLEASE AND PAP PHOSPHATASE NRNA"/>
    <property type="match status" value="1"/>
</dbReference>
<dbReference type="SUPFAM" id="SSF64182">
    <property type="entry name" value="DHH phosphoesterases"/>
    <property type="match status" value="1"/>
</dbReference>
<feature type="domain" description="DDH" evidence="1">
    <location>
        <begin position="18"/>
        <end position="156"/>
    </location>
</feature>
<dbReference type="EMBL" id="MHMV01000055">
    <property type="protein sequence ID" value="OGZ33080.1"/>
    <property type="molecule type" value="Genomic_DNA"/>
</dbReference>
<comment type="caution">
    <text evidence="3">The sequence shown here is derived from an EMBL/GenBank/DDBJ whole genome shotgun (WGS) entry which is preliminary data.</text>
</comment>
<dbReference type="InterPro" id="IPR038763">
    <property type="entry name" value="DHH_sf"/>
</dbReference>
<dbReference type="AlphaFoldDB" id="A0A1G2F645"/>
<proteinExistence type="predicted"/>
<evidence type="ECO:0000259" key="1">
    <source>
        <dbReference type="Pfam" id="PF01368"/>
    </source>
</evidence>
<evidence type="ECO:0000313" key="3">
    <source>
        <dbReference type="EMBL" id="OGZ33080.1"/>
    </source>
</evidence>
<dbReference type="Gene3D" id="3.10.310.30">
    <property type="match status" value="1"/>
</dbReference>
<accession>A0A1G2F645</accession>
<name>A0A1G2F645_9BACT</name>
<evidence type="ECO:0008006" key="5">
    <source>
        <dbReference type="Google" id="ProtNLM"/>
    </source>
</evidence>
<dbReference type="InterPro" id="IPR003156">
    <property type="entry name" value="DHHA1_dom"/>
</dbReference>
<dbReference type="GO" id="GO:0003676">
    <property type="term" value="F:nucleic acid binding"/>
    <property type="evidence" value="ECO:0007669"/>
    <property type="project" value="InterPro"/>
</dbReference>
<dbReference type="InterPro" id="IPR001667">
    <property type="entry name" value="DDH_dom"/>
</dbReference>
<protein>
    <recommendedName>
        <fullName evidence="5">DDH domain-containing protein</fullName>
    </recommendedName>
</protein>
<evidence type="ECO:0000313" key="4">
    <source>
        <dbReference type="Proteomes" id="UP000177725"/>
    </source>
</evidence>
<dbReference type="Proteomes" id="UP000177725">
    <property type="component" value="Unassembled WGS sequence"/>
</dbReference>
<dbReference type="Gene3D" id="3.90.1640.10">
    <property type="entry name" value="inorganic pyrophosphatase (n-terminal core)"/>
    <property type="match status" value="1"/>
</dbReference>